<dbReference type="EMBL" id="CP020374">
    <property type="protein sequence ID" value="AZQ13308.1"/>
    <property type="molecule type" value="Genomic_DNA"/>
</dbReference>
<keyword evidence="2" id="KW-0614">Plasmid</keyword>
<feature type="region of interest" description="Disordered" evidence="1">
    <location>
        <begin position="1"/>
        <end position="21"/>
    </location>
</feature>
<dbReference type="Proteomes" id="UP000278437">
    <property type="component" value="Plasmid pSTH1"/>
</dbReference>
<evidence type="ECO:0000313" key="3">
    <source>
        <dbReference type="Proteomes" id="UP000278437"/>
    </source>
</evidence>
<dbReference type="RefSeq" id="WP_126169650.1">
    <property type="nucleotide sequence ID" value="NZ_CP020374.1"/>
</dbReference>
<keyword evidence="3" id="KW-1185">Reference proteome</keyword>
<protein>
    <recommendedName>
        <fullName evidence="4">Transposase</fullName>
    </recommendedName>
</protein>
<name>A0ABN5U1Y3_9GAMM</name>
<dbReference type="GeneID" id="39490287"/>
<evidence type="ECO:0000313" key="2">
    <source>
        <dbReference type="EMBL" id="AZQ13308.1"/>
    </source>
</evidence>
<organism evidence="2 3">
    <name type="scientific">Shewanella khirikhana</name>
    <dbReference type="NCBI Taxonomy" id="1965282"/>
    <lineage>
        <taxon>Bacteria</taxon>
        <taxon>Pseudomonadati</taxon>
        <taxon>Pseudomonadota</taxon>
        <taxon>Gammaproteobacteria</taxon>
        <taxon>Alteromonadales</taxon>
        <taxon>Shewanellaceae</taxon>
        <taxon>Shewanella</taxon>
    </lineage>
</organism>
<proteinExistence type="predicted"/>
<geneLocation type="plasmid" evidence="3">
    <name>psth1</name>
</geneLocation>
<reference evidence="2 3" key="1">
    <citation type="submission" date="2017-03" db="EMBL/GenBank/DDBJ databases">
        <title>Full genome sequence of a non-lethal Shewanella isolate that potentiates virulence of Vibio parahaemolyticus causing acute hepatopancreatic necrosis disease (AHPND) in shrimp.</title>
        <authorList>
            <person name="Prachumwat A."/>
            <person name="Sritunyalucksana K."/>
        </authorList>
    </citation>
    <scope>NUCLEOTIDE SEQUENCE [LARGE SCALE GENOMIC DNA]</scope>
    <source>
        <strain evidence="2 3">TH2012</strain>
        <plasmid evidence="3">psth1</plasmid>
    </source>
</reference>
<evidence type="ECO:0000256" key="1">
    <source>
        <dbReference type="SAM" id="MobiDB-lite"/>
    </source>
</evidence>
<gene>
    <name evidence="2" type="ORF">STH12_04282</name>
</gene>
<sequence>MVDLSKSVDKANKAKAKAAKEMHKAATALRDWFRAEREAGRLHPNSQEGRDTRLTLARELEEFALFTEGQLESAQQRMTS</sequence>
<evidence type="ECO:0008006" key="4">
    <source>
        <dbReference type="Google" id="ProtNLM"/>
    </source>
</evidence>
<accession>A0ABN5U1Y3</accession>